<dbReference type="GO" id="GO:0000287">
    <property type="term" value="F:magnesium ion binding"/>
    <property type="evidence" value="ECO:0007669"/>
    <property type="project" value="InterPro"/>
</dbReference>
<dbReference type="InterPro" id="IPR009528">
    <property type="entry name" value="Restrct_endonuc_II_BsuBI_C"/>
</dbReference>
<dbReference type="Gene3D" id="1.10.10.1820">
    <property type="entry name" value="BsuBI/PstI restriction endonuclease-like"/>
    <property type="match status" value="1"/>
</dbReference>
<accession>A0A0B2UG94</accession>
<protein>
    <submittedName>
        <fullName evidence="3">Restriction endonuclease BsuBI</fullName>
    </submittedName>
</protein>
<dbReference type="InterPro" id="IPR041454">
    <property type="entry name" value="BsuBI/PstI_N"/>
</dbReference>
<evidence type="ECO:0000313" key="4">
    <source>
        <dbReference type="Proteomes" id="UP000031012"/>
    </source>
</evidence>
<organism evidence="3 4">
    <name type="scientific">Acinetobacter oleivorans</name>
    <dbReference type="NCBI Taxonomy" id="1148157"/>
    <lineage>
        <taxon>Bacteria</taxon>
        <taxon>Pseudomonadati</taxon>
        <taxon>Pseudomonadota</taxon>
        <taxon>Gammaproteobacteria</taxon>
        <taxon>Moraxellales</taxon>
        <taxon>Moraxellaceae</taxon>
        <taxon>Acinetobacter</taxon>
    </lineage>
</organism>
<sequence>MNSQDLKLQQAYEILVQLGMPRQQLNERTALCLLCLLDMTPEKAWNQASNLLVGITPIMNWSRKYYQREYAPNTRETFRRQSMHQFIEAGICLYNPDKPDRPVNSPKAVYQIEFNLLQVLQTHGTEQYEIMLQNYLQQRQTLAQIYAREREMNMIPLQLTDGQTILLSAGDHSQLIKDIIIEFGARYVPGGVLVYAGDTGNKHGFFDGDLLASLGVKLDNHGKLPDVVIYNPEKKWLFLIEAVTSHGPVDHKRYGELNSLFKDCKVGLVFVSAFPDTKTYVKYSGVIAWETEVWMADNPSHMIHFNGSRFMGPY</sequence>
<evidence type="ECO:0000313" key="3">
    <source>
        <dbReference type="EMBL" id="KHN68057.1"/>
    </source>
</evidence>
<dbReference type="Pfam" id="PF17728">
    <property type="entry name" value="BsuBI_PstI_RE_N"/>
    <property type="match status" value="1"/>
</dbReference>
<gene>
    <name evidence="3" type="ORF">DH17_10115</name>
</gene>
<dbReference type="AlphaFoldDB" id="A0A0B2UG94"/>
<dbReference type="GO" id="GO:0009036">
    <property type="term" value="F:type II site-specific deoxyribonuclease activity"/>
    <property type="evidence" value="ECO:0007669"/>
    <property type="project" value="InterPro"/>
</dbReference>
<keyword evidence="3" id="KW-0378">Hydrolase</keyword>
<dbReference type="REBASE" id="107420">
    <property type="entry name" value="AolPF1ORF10110P"/>
</dbReference>
<dbReference type="InterPro" id="IPR041963">
    <property type="entry name" value="BsuBI/PstI_C_sf"/>
</dbReference>
<dbReference type="Gene3D" id="3.40.1350.80">
    <property type="match status" value="1"/>
</dbReference>
<evidence type="ECO:0000259" key="2">
    <source>
        <dbReference type="Pfam" id="PF17728"/>
    </source>
</evidence>
<evidence type="ECO:0000259" key="1">
    <source>
        <dbReference type="Pfam" id="PF06616"/>
    </source>
</evidence>
<dbReference type="EMBL" id="JHQK01000003">
    <property type="protein sequence ID" value="KHN68057.1"/>
    <property type="molecule type" value="Genomic_DNA"/>
</dbReference>
<dbReference type="GO" id="GO:0003677">
    <property type="term" value="F:DNA binding"/>
    <property type="evidence" value="ECO:0007669"/>
    <property type="project" value="InterPro"/>
</dbReference>
<reference evidence="3 4" key="1">
    <citation type="submission" date="2014-03" db="EMBL/GenBank/DDBJ databases">
        <title>Genome sequence of the diesel-degrader and plant-growth promoter Acinetobacter oleivorans PF-1 isolated from the roots of poplar tree.</title>
        <authorList>
            <person name="Gkorezis P."/>
            <person name="van Hamme J."/>
            <person name="Rineau F."/>
            <person name="Vangronsveld J."/>
            <person name="Francetti A."/>
        </authorList>
    </citation>
    <scope>NUCLEOTIDE SEQUENCE [LARGE SCALE GENOMIC DNA]</scope>
    <source>
        <strain evidence="3 4">PF1</strain>
    </source>
</reference>
<dbReference type="Proteomes" id="UP000031012">
    <property type="component" value="Unassembled WGS sequence"/>
</dbReference>
<name>A0A0B2UG94_9GAMM</name>
<keyword evidence="3" id="KW-0540">Nuclease</keyword>
<dbReference type="GO" id="GO:0009307">
    <property type="term" value="P:DNA restriction-modification system"/>
    <property type="evidence" value="ECO:0007669"/>
    <property type="project" value="InterPro"/>
</dbReference>
<dbReference type="InterPro" id="IPR041962">
    <property type="entry name" value="BsuBI/PstI_N_sf"/>
</dbReference>
<comment type="caution">
    <text evidence="3">The sequence shown here is derived from an EMBL/GenBank/DDBJ whole genome shotgun (WGS) entry which is preliminary data.</text>
</comment>
<feature type="domain" description="BsuBI/PstI restriction endonuclease" evidence="1">
    <location>
        <begin position="155"/>
        <end position="307"/>
    </location>
</feature>
<feature type="domain" description="BsuBI/PstI restriction endonuclease HTH" evidence="2">
    <location>
        <begin position="7"/>
        <end position="143"/>
    </location>
</feature>
<proteinExistence type="predicted"/>
<dbReference type="Pfam" id="PF06616">
    <property type="entry name" value="BsuBI_PstI_RE"/>
    <property type="match status" value="1"/>
</dbReference>
<keyword evidence="3" id="KW-0255">Endonuclease</keyword>